<feature type="signal peptide" evidence="1">
    <location>
        <begin position="1"/>
        <end position="24"/>
    </location>
</feature>
<dbReference type="RefSeq" id="WP_125419056.1">
    <property type="nucleotide sequence ID" value="NZ_RWIT01000002.1"/>
</dbReference>
<dbReference type="Proteomes" id="UP000273500">
    <property type="component" value="Unassembled WGS sequence"/>
</dbReference>
<dbReference type="PANTHER" id="PTHR35580:SF1">
    <property type="entry name" value="PHYTASE-LIKE DOMAIN-CONTAINING PROTEIN"/>
    <property type="match status" value="1"/>
</dbReference>
<evidence type="ECO:0000313" key="3">
    <source>
        <dbReference type="Proteomes" id="UP000273500"/>
    </source>
</evidence>
<dbReference type="OrthoDB" id="610424at2"/>
<dbReference type="SUPFAM" id="SSF63829">
    <property type="entry name" value="Calcium-dependent phosphotriesterase"/>
    <property type="match status" value="1"/>
</dbReference>
<dbReference type="NCBIfam" id="TIGR04183">
    <property type="entry name" value="Por_Secre_tail"/>
    <property type="match status" value="1"/>
</dbReference>
<dbReference type="InterPro" id="IPR010620">
    <property type="entry name" value="SBBP_repeat"/>
</dbReference>
<reference evidence="2 3" key="1">
    <citation type="submission" date="2018-12" db="EMBL/GenBank/DDBJ databases">
        <authorList>
            <person name="Feng G."/>
            <person name="Zhu H."/>
        </authorList>
    </citation>
    <scope>NUCLEOTIDE SEQUENCE [LARGE SCALE GENOMIC DNA]</scope>
    <source>
        <strain evidence="2 3">KCTC 12533</strain>
    </source>
</reference>
<gene>
    <name evidence="2" type="ORF">EI291_06875</name>
</gene>
<comment type="caution">
    <text evidence="2">The sequence shown here is derived from an EMBL/GenBank/DDBJ whole genome shotgun (WGS) entry which is preliminary data.</text>
</comment>
<dbReference type="AlphaFoldDB" id="A0A3R9P7A0"/>
<dbReference type="Gene3D" id="2.40.10.500">
    <property type="match status" value="2"/>
</dbReference>
<evidence type="ECO:0000313" key="2">
    <source>
        <dbReference type="EMBL" id="RSK50362.1"/>
    </source>
</evidence>
<protein>
    <submittedName>
        <fullName evidence="2">T9SS C-terminal target domain-containing protein</fullName>
    </submittedName>
</protein>
<dbReference type="InterPro" id="IPR026444">
    <property type="entry name" value="Secre_tail"/>
</dbReference>
<name>A0A3R9P7A0_9BACT</name>
<keyword evidence="3" id="KW-1185">Reference proteome</keyword>
<dbReference type="Pfam" id="PF06739">
    <property type="entry name" value="SBBP"/>
    <property type="match status" value="2"/>
</dbReference>
<keyword evidence="1" id="KW-0732">Signal</keyword>
<evidence type="ECO:0000256" key="1">
    <source>
        <dbReference type="SAM" id="SignalP"/>
    </source>
</evidence>
<sequence length="552" mass="57517">MPKPLLFVCVLLGVFFSLGPTGVAQVPGFDWVTPGQQPATFEAQGQATQAATDAAGNTFVTGSFQGTLTLGATTLTSTGDYDAFVAKLLPDGSYAWAVQAGGRGADFGTGIALDASGNVHVAGRFESYTATFGQQQLQNISYGPSLFLARLSPDGKFQRVLSAGGPDDNYIYPQALALDAAGNAYVTGGLRGYGVAFGLHSVNSWGGYNAFVAKLDAAGVWQWARVVGDYRAYDFGSAISTDAAGNVYVAGTFNGEGPHFDQLALPGSAGTQLFVARLDGQYGRWQWAVRGGAGVSRCQAIAVDATGNCYLTGSISGQQATLGPINLPAANNSTDILVAKLSGQAVWQWARRVSGTGNDNGLALALTDNGNITITGNFASSQLQFGSLPALSSHGKTDLFVAQLDPEGTWRWALGGGGSGEESGWGLTAAPGGDVRLLGSYAGPGYTLGTTELPAGGKYYEYFSSRFFVANIHDFARNSAGTFTLWPNPSQGTVWAAGLPDNAPVQVFDAVGRLVVPNARPVYEATGLRLPALPAGVYFVRCGKETRRLELL</sequence>
<dbReference type="EMBL" id="RWIT01000002">
    <property type="protein sequence ID" value="RSK50362.1"/>
    <property type="molecule type" value="Genomic_DNA"/>
</dbReference>
<organism evidence="2 3">
    <name type="scientific">Hymenobacter rigui</name>
    <dbReference type="NCBI Taxonomy" id="334424"/>
    <lineage>
        <taxon>Bacteria</taxon>
        <taxon>Pseudomonadati</taxon>
        <taxon>Bacteroidota</taxon>
        <taxon>Cytophagia</taxon>
        <taxon>Cytophagales</taxon>
        <taxon>Hymenobacteraceae</taxon>
        <taxon>Hymenobacter</taxon>
    </lineage>
</organism>
<proteinExistence type="predicted"/>
<dbReference type="PANTHER" id="PTHR35580">
    <property type="entry name" value="CELL SURFACE GLYCOPROTEIN (S-LAYER PROTEIN)-LIKE PROTEIN"/>
    <property type="match status" value="1"/>
</dbReference>
<feature type="chain" id="PRO_5018567013" evidence="1">
    <location>
        <begin position="25"/>
        <end position="552"/>
    </location>
</feature>
<dbReference type="InterPro" id="IPR052918">
    <property type="entry name" value="Motility_Chemotaxis_Reg"/>
</dbReference>
<accession>A0A3R9P7A0</accession>